<evidence type="ECO:0000313" key="7">
    <source>
        <dbReference type="Proteomes" id="UP001165427"/>
    </source>
</evidence>
<feature type="binding site" evidence="5">
    <location>
        <position position="94"/>
    </location>
    <ligand>
        <name>S-adenosyl-L-methionine</name>
        <dbReference type="ChEBI" id="CHEBI:59789"/>
    </ligand>
</feature>
<gene>
    <name evidence="6" type="primary">ubiE</name>
    <name evidence="5" type="synonym">menG</name>
    <name evidence="6" type="ORF">MRX98_14860</name>
</gene>
<dbReference type="PROSITE" id="PS51608">
    <property type="entry name" value="SAM_MT_UBIE"/>
    <property type="match status" value="1"/>
</dbReference>
<keyword evidence="1 5" id="KW-0474">Menaquinone biosynthesis</keyword>
<dbReference type="PANTHER" id="PTHR43591:SF24">
    <property type="entry name" value="2-METHOXY-6-POLYPRENYL-1,4-BENZOQUINOL METHYLASE, MITOCHONDRIAL"/>
    <property type="match status" value="1"/>
</dbReference>
<dbReference type="SUPFAM" id="SSF53335">
    <property type="entry name" value="S-adenosyl-L-methionine-dependent methyltransferases"/>
    <property type="match status" value="1"/>
</dbReference>
<comment type="function">
    <text evidence="5">Methyltransferase required for the conversion of demethylmenaquinol (DMKH2) to menaquinol (MKH2).</text>
</comment>
<reference evidence="6" key="1">
    <citation type="submission" date="2022-04" db="EMBL/GenBank/DDBJ databases">
        <title>Desulfatitalea alkaliphila sp. nov., a novel anaerobic sulfate-reducing bacterium isolated from terrestrial mud volcano, Taman Peninsula, Russia.</title>
        <authorList>
            <person name="Khomyakova M.A."/>
            <person name="Merkel A.Y."/>
            <person name="Slobodkin A.I."/>
        </authorList>
    </citation>
    <scope>NUCLEOTIDE SEQUENCE</scope>
    <source>
        <strain evidence="6">M08but</strain>
    </source>
</reference>
<dbReference type="GO" id="GO:0032259">
    <property type="term" value="P:methylation"/>
    <property type="evidence" value="ECO:0007669"/>
    <property type="project" value="UniProtKB-KW"/>
</dbReference>
<keyword evidence="3 5" id="KW-0808">Transferase</keyword>
<dbReference type="Pfam" id="PF01209">
    <property type="entry name" value="Ubie_methyltran"/>
    <property type="match status" value="1"/>
</dbReference>
<dbReference type="GO" id="GO:0043770">
    <property type="term" value="F:demethylmenaquinone methyltransferase activity"/>
    <property type="evidence" value="ECO:0007669"/>
    <property type="project" value="UniProtKB-UniRule"/>
</dbReference>
<keyword evidence="4 5" id="KW-0949">S-adenosyl-L-methionine</keyword>
<dbReference type="PANTHER" id="PTHR43591">
    <property type="entry name" value="METHYLTRANSFERASE"/>
    <property type="match status" value="1"/>
</dbReference>
<dbReference type="PROSITE" id="PS01184">
    <property type="entry name" value="UBIE_2"/>
    <property type="match status" value="1"/>
</dbReference>
<dbReference type="CDD" id="cd02440">
    <property type="entry name" value="AdoMet_MTases"/>
    <property type="match status" value="1"/>
</dbReference>
<feature type="binding site" evidence="5">
    <location>
        <begin position="143"/>
        <end position="144"/>
    </location>
    <ligand>
        <name>S-adenosyl-L-methionine</name>
        <dbReference type="ChEBI" id="CHEBI:59789"/>
    </ligand>
</feature>
<protein>
    <recommendedName>
        <fullName evidence="5">Demethylmenaquinone methyltransferase</fullName>
        <ecNumber evidence="5">2.1.1.163</ecNumber>
    </recommendedName>
</protein>
<dbReference type="HAMAP" id="MF_01813">
    <property type="entry name" value="MenG_UbiE_methyltr"/>
    <property type="match status" value="1"/>
</dbReference>
<comment type="caution">
    <text evidence="5">Lacks conserved residue(s) required for the propagation of feature annotation.</text>
</comment>
<dbReference type="GO" id="GO:0008425">
    <property type="term" value="F:2-methoxy-6-polyprenyl-1,4-benzoquinol methyltransferase activity"/>
    <property type="evidence" value="ECO:0007669"/>
    <property type="project" value="TreeGrafter"/>
</dbReference>
<comment type="similarity">
    <text evidence="5">Belongs to the class I-like SAM-binding methyltransferase superfamily. MenG/UbiE family.</text>
</comment>
<dbReference type="AlphaFoldDB" id="A0AA41R4Q5"/>
<dbReference type="Gene3D" id="3.40.50.150">
    <property type="entry name" value="Vaccinia Virus protein VP39"/>
    <property type="match status" value="1"/>
</dbReference>
<dbReference type="InterPro" id="IPR029063">
    <property type="entry name" value="SAM-dependent_MTases_sf"/>
</dbReference>
<evidence type="ECO:0000256" key="3">
    <source>
        <dbReference type="ARBA" id="ARBA00022679"/>
    </source>
</evidence>
<dbReference type="InterPro" id="IPR004033">
    <property type="entry name" value="UbiE/COQ5_MeTrFase"/>
</dbReference>
<evidence type="ECO:0000256" key="4">
    <source>
        <dbReference type="ARBA" id="ARBA00022691"/>
    </source>
</evidence>
<dbReference type="Proteomes" id="UP001165427">
    <property type="component" value="Unassembled WGS sequence"/>
</dbReference>
<feature type="binding site" evidence="5">
    <location>
        <position position="115"/>
    </location>
    <ligand>
        <name>S-adenosyl-L-methionine</name>
        <dbReference type="ChEBI" id="CHEBI:59789"/>
    </ligand>
</feature>
<dbReference type="NCBIfam" id="TIGR01934">
    <property type="entry name" value="MenG_MenH_UbiE"/>
    <property type="match status" value="1"/>
</dbReference>
<dbReference type="NCBIfam" id="NF001244">
    <property type="entry name" value="PRK00216.1-5"/>
    <property type="match status" value="1"/>
</dbReference>
<organism evidence="6 7">
    <name type="scientific">Desulfatitalea alkaliphila</name>
    <dbReference type="NCBI Taxonomy" id="2929485"/>
    <lineage>
        <taxon>Bacteria</taxon>
        <taxon>Pseudomonadati</taxon>
        <taxon>Thermodesulfobacteriota</taxon>
        <taxon>Desulfobacteria</taxon>
        <taxon>Desulfobacterales</taxon>
        <taxon>Desulfosarcinaceae</taxon>
        <taxon>Desulfatitalea</taxon>
    </lineage>
</organism>
<keyword evidence="2 5" id="KW-0489">Methyltransferase</keyword>
<comment type="catalytic activity">
    <reaction evidence="5">
        <text>a 2-demethylmenaquinol + S-adenosyl-L-methionine = a menaquinol + S-adenosyl-L-homocysteine + H(+)</text>
        <dbReference type="Rhea" id="RHEA:42640"/>
        <dbReference type="Rhea" id="RHEA-COMP:9539"/>
        <dbReference type="Rhea" id="RHEA-COMP:9563"/>
        <dbReference type="ChEBI" id="CHEBI:15378"/>
        <dbReference type="ChEBI" id="CHEBI:18151"/>
        <dbReference type="ChEBI" id="CHEBI:55437"/>
        <dbReference type="ChEBI" id="CHEBI:57856"/>
        <dbReference type="ChEBI" id="CHEBI:59789"/>
        <dbReference type="EC" id="2.1.1.163"/>
    </reaction>
</comment>
<evidence type="ECO:0000256" key="2">
    <source>
        <dbReference type="ARBA" id="ARBA00022603"/>
    </source>
</evidence>
<dbReference type="EC" id="2.1.1.163" evidence="5"/>
<dbReference type="InterPro" id="IPR023576">
    <property type="entry name" value="UbiE/COQ5_MeTrFase_CS"/>
</dbReference>
<comment type="pathway">
    <text evidence="5">Quinol/quinone metabolism; menaquinone biosynthesis; menaquinol from 1,4-dihydroxy-2-naphthoate: step 2/2.</text>
</comment>
<evidence type="ECO:0000313" key="6">
    <source>
        <dbReference type="EMBL" id="MCJ8501862.1"/>
    </source>
</evidence>
<evidence type="ECO:0000256" key="5">
    <source>
        <dbReference type="HAMAP-Rule" id="MF_01813"/>
    </source>
</evidence>
<keyword evidence="7" id="KW-1185">Reference proteome</keyword>
<name>A0AA41R4Q5_9BACT</name>
<sequence length="271" mass="30287">MALWHNPRWFDDRGRQEQLDEHVAATGQARFGLRTLQENEKVRAVMQHFNRVAPKYDFMNTLLSFGIQYAWKRAAVRMLDIRPGERVLDVCGGTGDLAILAARRTGPDGRVVLLDINREMLLAGLPKIAPHPELGNIALVQGDAERIALPDNSFDAAMVGFGIRNLTHLQRGFAEMHRVLKPGGRILCLEFSRPGNPLFRALYDFYSFNIMPLLGGLITGAAQSYACLPETIRMFPLPDELSVLLARIGFRRVTWRAFTNGIAVAHVGIKA</sequence>
<dbReference type="GO" id="GO:0009234">
    <property type="term" value="P:menaquinone biosynthetic process"/>
    <property type="evidence" value="ECO:0007669"/>
    <property type="project" value="UniProtKB-UniRule"/>
</dbReference>
<proteinExistence type="inferred from homology"/>
<dbReference type="EMBL" id="JALJRB010000018">
    <property type="protein sequence ID" value="MCJ8501862.1"/>
    <property type="molecule type" value="Genomic_DNA"/>
</dbReference>
<dbReference type="RefSeq" id="WP_246911173.1">
    <property type="nucleotide sequence ID" value="NZ_JALJRB010000018.1"/>
</dbReference>
<accession>A0AA41R4Q5</accession>
<evidence type="ECO:0000256" key="1">
    <source>
        <dbReference type="ARBA" id="ARBA00022428"/>
    </source>
</evidence>
<dbReference type="PROSITE" id="PS01183">
    <property type="entry name" value="UBIE_1"/>
    <property type="match status" value="1"/>
</dbReference>
<comment type="caution">
    <text evidence="6">The sequence shown here is derived from an EMBL/GenBank/DDBJ whole genome shotgun (WGS) entry which is preliminary data.</text>
</comment>